<dbReference type="Proteomes" id="UP000594638">
    <property type="component" value="Unassembled WGS sequence"/>
</dbReference>
<evidence type="ECO:0000313" key="1">
    <source>
        <dbReference type="EMBL" id="CAA3023363.1"/>
    </source>
</evidence>
<dbReference type="EMBL" id="CACTIH010009088">
    <property type="protein sequence ID" value="CAA3023363.1"/>
    <property type="molecule type" value="Genomic_DNA"/>
</dbReference>
<name>A0A8S0UWL4_OLEEU</name>
<protein>
    <submittedName>
        <fullName evidence="1">Uncharacterized protein</fullName>
    </submittedName>
</protein>
<accession>A0A8S0UWL4</accession>
<dbReference type="AlphaFoldDB" id="A0A8S0UWL4"/>
<sequence length="69" mass="8123">MSKDRLRGQSDDKRNCPKLLESSLQFHFTKFMSIPAMLKNYKLCFGVWLEALRILDEQVLINNPSESYK</sequence>
<evidence type="ECO:0000313" key="2">
    <source>
        <dbReference type="Proteomes" id="UP000594638"/>
    </source>
</evidence>
<gene>
    <name evidence="1" type="ORF">OLEA9_A024057</name>
</gene>
<proteinExistence type="predicted"/>
<comment type="caution">
    <text evidence="1">The sequence shown here is derived from an EMBL/GenBank/DDBJ whole genome shotgun (WGS) entry which is preliminary data.</text>
</comment>
<organism evidence="1 2">
    <name type="scientific">Olea europaea subsp. europaea</name>
    <dbReference type="NCBI Taxonomy" id="158383"/>
    <lineage>
        <taxon>Eukaryota</taxon>
        <taxon>Viridiplantae</taxon>
        <taxon>Streptophyta</taxon>
        <taxon>Embryophyta</taxon>
        <taxon>Tracheophyta</taxon>
        <taxon>Spermatophyta</taxon>
        <taxon>Magnoliopsida</taxon>
        <taxon>eudicotyledons</taxon>
        <taxon>Gunneridae</taxon>
        <taxon>Pentapetalae</taxon>
        <taxon>asterids</taxon>
        <taxon>lamiids</taxon>
        <taxon>Lamiales</taxon>
        <taxon>Oleaceae</taxon>
        <taxon>Oleeae</taxon>
        <taxon>Olea</taxon>
    </lineage>
</organism>
<dbReference type="Gramene" id="OE9A024057T1">
    <property type="protein sequence ID" value="OE9A024057C1"/>
    <property type="gene ID" value="OE9A024057"/>
</dbReference>
<feature type="non-terminal residue" evidence="1">
    <location>
        <position position="1"/>
    </location>
</feature>
<reference evidence="1 2" key="1">
    <citation type="submission" date="2019-12" db="EMBL/GenBank/DDBJ databases">
        <authorList>
            <person name="Alioto T."/>
            <person name="Alioto T."/>
            <person name="Gomez Garrido J."/>
        </authorList>
    </citation>
    <scope>NUCLEOTIDE SEQUENCE [LARGE SCALE GENOMIC DNA]</scope>
</reference>
<keyword evidence="2" id="KW-1185">Reference proteome</keyword>